<comment type="subunit">
    <text evidence="5">The basic unit is a heterodimer which dimerizes to form tetramers. The heterotetramers trimerize; 6 large subunits form a core ring with 6 small subunits projecting outwards.</text>
</comment>
<proteinExistence type="inferred from homology"/>
<name>A0ABU6JDI5_9BURK</name>
<comment type="similarity">
    <text evidence="5">Belongs to the EutC family.</text>
</comment>
<feature type="binding site" evidence="5">
    <location>
        <position position="158"/>
    </location>
    <ligand>
        <name>adenosylcob(III)alamin</name>
        <dbReference type="ChEBI" id="CHEBI:18408"/>
    </ligand>
</feature>
<dbReference type="InterPro" id="IPR009246">
    <property type="entry name" value="EutC"/>
</dbReference>
<keyword evidence="1 5" id="KW-0846">Cobalamin</keyword>
<dbReference type="EC" id="4.3.1.7" evidence="5"/>
<dbReference type="Pfam" id="PF05985">
    <property type="entry name" value="EutC"/>
    <property type="match status" value="1"/>
</dbReference>
<dbReference type="Proteomes" id="UP001352263">
    <property type="component" value="Unassembled WGS sequence"/>
</dbReference>
<dbReference type="Gene3D" id="1.10.30.40">
    <property type="entry name" value="Ethanolamine ammonia-lyase light chain (EutC), N-terminal domain"/>
    <property type="match status" value="1"/>
</dbReference>
<dbReference type="GO" id="GO:0008851">
    <property type="term" value="F:ethanolamine ammonia-lyase activity"/>
    <property type="evidence" value="ECO:0007669"/>
    <property type="project" value="UniProtKB-EC"/>
</dbReference>
<dbReference type="EMBL" id="JAWIIV010000021">
    <property type="protein sequence ID" value="MEC4721704.1"/>
    <property type="molecule type" value="Genomic_DNA"/>
</dbReference>
<protein>
    <recommendedName>
        <fullName evidence="5">Ethanolamine ammonia-lyase small subunit</fullName>
        <shortName evidence="5">EAL small subunit</shortName>
        <ecNumber evidence="5">4.3.1.7</ecNumber>
    </recommendedName>
</protein>
<dbReference type="RefSeq" id="WP_326508392.1">
    <property type="nucleotide sequence ID" value="NZ_JAWIIV010000021.1"/>
</dbReference>
<dbReference type="PANTHER" id="PTHR39330">
    <property type="entry name" value="ETHANOLAMINE AMMONIA-LYASE LIGHT CHAIN"/>
    <property type="match status" value="1"/>
</dbReference>
<comment type="catalytic activity">
    <reaction evidence="5">
        <text>ethanolamine = acetaldehyde + NH4(+)</text>
        <dbReference type="Rhea" id="RHEA:15313"/>
        <dbReference type="ChEBI" id="CHEBI:15343"/>
        <dbReference type="ChEBI" id="CHEBI:28938"/>
        <dbReference type="ChEBI" id="CHEBI:57603"/>
        <dbReference type="EC" id="4.3.1.7"/>
    </reaction>
</comment>
<comment type="cofactor">
    <cofactor evidence="5">
        <name>adenosylcob(III)alamin</name>
        <dbReference type="ChEBI" id="CHEBI:18408"/>
    </cofactor>
    <text evidence="5">Binds between the large and small subunits.</text>
</comment>
<comment type="pathway">
    <text evidence="5">Amine and polyamine degradation; ethanolamine degradation.</text>
</comment>
<dbReference type="InterPro" id="IPR042255">
    <property type="entry name" value="EutC_N"/>
</dbReference>
<dbReference type="PANTHER" id="PTHR39330:SF1">
    <property type="entry name" value="ETHANOLAMINE AMMONIA-LYASE SMALL SUBUNIT"/>
    <property type="match status" value="1"/>
</dbReference>
<comment type="caution">
    <text evidence="6">The sequence shown here is derived from an EMBL/GenBank/DDBJ whole genome shotgun (WGS) entry which is preliminary data.</text>
</comment>
<keyword evidence="4 5" id="KW-1283">Bacterial microcompartment</keyword>
<feature type="binding site" evidence="5">
    <location>
        <position position="179"/>
    </location>
    <ligand>
        <name>adenosylcob(III)alamin</name>
        <dbReference type="ChEBI" id="CHEBI:18408"/>
    </ligand>
</feature>
<feature type="binding site" evidence="5">
    <location>
        <position position="208"/>
    </location>
    <ligand>
        <name>adenosylcob(III)alamin</name>
        <dbReference type="ChEBI" id="CHEBI:18408"/>
    </ligand>
</feature>
<keyword evidence="7" id="KW-1185">Reference proteome</keyword>
<dbReference type="InterPro" id="IPR042251">
    <property type="entry name" value="EutC_C"/>
</dbReference>
<evidence type="ECO:0000256" key="3">
    <source>
        <dbReference type="ARBA" id="ARBA00023285"/>
    </source>
</evidence>
<accession>A0ABU6JDI5</accession>
<evidence type="ECO:0000256" key="4">
    <source>
        <dbReference type="ARBA" id="ARBA00024446"/>
    </source>
</evidence>
<keyword evidence="2 5" id="KW-0456">Lyase</keyword>
<dbReference type="Gene3D" id="3.40.50.11240">
    <property type="entry name" value="Ethanolamine ammonia-lyase light chain (EutC)"/>
    <property type="match status" value="1"/>
</dbReference>
<evidence type="ECO:0000256" key="1">
    <source>
        <dbReference type="ARBA" id="ARBA00022628"/>
    </source>
</evidence>
<organism evidence="6 7">
    <name type="scientific">Noviherbaspirillum album</name>
    <dbReference type="NCBI Taxonomy" id="3080276"/>
    <lineage>
        <taxon>Bacteria</taxon>
        <taxon>Pseudomonadati</taxon>
        <taxon>Pseudomonadota</taxon>
        <taxon>Betaproteobacteria</taxon>
        <taxon>Burkholderiales</taxon>
        <taxon>Oxalobacteraceae</taxon>
        <taxon>Noviherbaspirillum</taxon>
    </lineage>
</organism>
<dbReference type="NCBIfam" id="NF003971">
    <property type="entry name" value="PRK05465.1"/>
    <property type="match status" value="1"/>
</dbReference>
<keyword evidence="3 5" id="KW-0170">Cobalt</keyword>
<evidence type="ECO:0000313" key="7">
    <source>
        <dbReference type="Proteomes" id="UP001352263"/>
    </source>
</evidence>
<dbReference type="HAMAP" id="MF_00601">
    <property type="entry name" value="EutC"/>
    <property type="match status" value="1"/>
</dbReference>
<comment type="function">
    <text evidence="5">Catalyzes the deamination of various vicinal amino-alcohols to oxo compounds. Allows this organism to utilize ethanolamine as the sole source of nitrogen and carbon in the presence of external vitamin B12.</text>
</comment>
<sequence>MTEPSDPMIRPDPWQALRSRTPARIALGRAGSSLPSAEVLRFGLAHAQARDAVHCALDEAALARELNDAGFLTCHARSMAPDRHAYLRRPDLGRRLHDDDRLTLEQALPAAELAIVVADGLSAVAVQRHALPVLQLLRERFATDWTRTPVVIVRQGRVALGDEVGEALGARLVAVLIGERPGLSSPDSLGIYLTYAPRRGRMDSERNCISNVRPDGLAYEAAAHKLAYLLQAALRLRLSGVQLKEDAATAVLPEATSGDSRRVP</sequence>
<dbReference type="PIRSF" id="PIRSF018982">
    <property type="entry name" value="EutC"/>
    <property type="match status" value="1"/>
</dbReference>
<evidence type="ECO:0000256" key="5">
    <source>
        <dbReference type="HAMAP-Rule" id="MF_00601"/>
    </source>
</evidence>
<comment type="subcellular location">
    <subcellularLocation>
        <location evidence="5">Bacterial microcompartment</location>
    </subcellularLocation>
</comment>
<evidence type="ECO:0000256" key="2">
    <source>
        <dbReference type="ARBA" id="ARBA00023239"/>
    </source>
</evidence>
<gene>
    <name evidence="5 6" type="primary">eutC</name>
    <name evidence="6" type="ORF">RY831_21275</name>
</gene>
<reference evidence="6 7" key="1">
    <citation type="submission" date="2023-10" db="EMBL/GenBank/DDBJ databases">
        <title>Noviherbaspirillum sp. CPCC 100848 genome assembly.</title>
        <authorList>
            <person name="Li X.Y."/>
            <person name="Fang X.M."/>
        </authorList>
    </citation>
    <scope>NUCLEOTIDE SEQUENCE [LARGE SCALE GENOMIC DNA]</scope>
    <source>
        <strain evidence="6 7">CPCC 100848</strain>
    </source>
</reference>
<evidence type="ECO:0000313" key="6">
    <source>
        <dbReference type="EMBL" id="MEC4721704.1"/>
    </source>
</evidence>